<comment type="caution">
    <text evidence="1">The sequence shown here is derived from an EMBL/GenBank/DDBJ whole genome shotgun (WGS) entry which is preliminary data.</text>
</comment>
<dbReference type="EMBL" id="JANJYJ010000001">
    <property type="protein sequence ID" value="KAK3229070.1"/>
    <property type="molecule type" value="Genomic_DNA"/>
</dbReference>
<evidence type="ECO:0000313" key="1">
    <source>
        <dbReference type="EMBL" id="KAK3229070.1"/>
    </source>
</evidence>
<protein>
    <submittedName>
        <fullName evidence="1">Uncharacterized protein</fullName>
    </submittedName>
</protein>
<dbReference type="Proteomes" id="UP001281410">
    <property type="component" value="Unassembled WGS sequence"/>
</dbReference>
<dbReference type="AlphaFoldDB" id="A0AAE0B4D6"/>
<proteinExistence type="predicted"/>
<name>A0AAE0B4D6_9ROSI</name>
<organism evidence="1 2">
    <name type="scientific">Dipteronia sinensis</name>
    <dbReference type="NCBI Taxonomy" id="43782"/>
    <lineage>
        <taxon>Eukaryota</taxon>
        <taxon>Viridiplantae</taxon>
        <taxon>Streptophyta</taxon>
        <taxon>Embryophyta</taxon>
        <taxon>Tracheophyta</taxon>
        <taxon>Spermatophyta</taxon>
        <taxon>Magnoliopsida</taxon>
        <taxon>eudicotyledons</taxon>
        <taxon>Gunneridae</taxon>
        <taxon>Pentapetalae</taxon>
        <taxon>rosids</taxon>
        <taxon>malvids</taxon>
        <taxon>Sapindales</taxon>
        <taxon>Sapindaceae</taxon>
        <taxon>Hippocastanoideae</taxon>
        <taxon>Acereae</taxon>
        <taxon>Dipteronia</taxon>
    </lineage>
</organism>
<gene>
    <name evidence="1" type="ORF">Dsin_000951</name>
</gene>
<evidence type="ECO:0000313" key="2">
    <source>
        <dbReference type="Proteomes" id="UP001281410"/>
    </source>
</evidence>
<reference evidence="1" key="1">
    <citation type="journal article" date="2023" name="Plant J.">
        <title>Genome sequences and population genomics provide insights into the demographic history, inbreeding, and mutation load of two 'living fossil' tree species of Dipteronia.</title>
        <authorList>
            <person name="Feng Y."/>
            <person name="Comes H.P."/>
            <person name="Chen J."/>
            <person name="Zhu S."/>
            <person name="Lu R."/>
            <person name="Zhang X."/>
            <person name="Li P."/>
            <person name="Qiu J."/>
            <person name="Olsen K.M."/>
            <person name="Qiu Y."/>
        </authorList>
    </citation>
    <scope>NUCLEOTIDE SEQUENCE</scope>
    <source>
        <strain evidence="1">NBL</strain>
    </source>
</reference>
<keyword evidence="2" id="KW-1185">Reference proteome</keyword>
<sequence>MQYLSVGPQNIKDQHVSYVYSMLKQHKVTFDSKLSATKMRILRTVKVPPVSWPDTCSSRRRIQYYSTCRSIMLYNAWIGIGNGMAAIGTGSVA</sequence>
<accession>A0AAE0B4D6</accession>